<dbReference type="RefSeq" id="WP_035130336.1">
    <property type="nucleotide sequence ID" value="NZ_JRLV01000001.1"/>
</dbReference>
<name>A0A0A2LZ00_9FLAO</name>
<dbReference type="EMBL" id="JRLV01000001">
    <property type="protein sequence ID" value="KGO84448.1"/>
    <property type="molecule type" value="Genomic_DNA"/>
</dbReference>
<proteinExistence type="predicted"/>
<organism evidence="1 2">
    <name type="scientific">Flavobacterium beibuense F44-8</name>
    <dbReference type="NCBI Taxonomy" id="1406840"/>
    <lineage>
        <taxon>Bacteria</taxon>
        <taxon>Pseudomonadati</taxon>
        <taxon>Bacteroidota</taxon>
        <taxon>Flavobacteriia</taxon>
        <taxon>Flavobacteriales</taxon>
        <taxon>Flavobacteriaceae</taxon>
        <taxon>Flavobacterium</taxon>
    </lineage>
</organism>
<accession>A0A0A2LZ00</accession>
<reference evidence="1 2" key="1">
    <citation type="submission" date="2013-09" db="EMBL/GenBank/DDBJ databases">
        <authorList>
            <person name="Zeng Z."/>
            <person name="Chen C."/>
        </authorList>
    </citation>
    <scope>NUCLEOTIDE SEQUENCE [LARGE SCALE GENOMIC DNA]</scope>
    <source>
        <strain evidence="1 2">F44-8</strain>
    </source>
</reference>
<keyword evidence="2" id="KW-1185">Reference proteome</keyword>
<evidence type="ECO:0000313" key="2">
    <source>
        <dbReference type="Proteomes" id="UP000030129"/>
    </source>
</evidence>
<evidence type="ECO:0000313" key="1">
    <source>
        <dbReference type="EMBL" id="KGO84448.1"/>
    </source>
</evidence>
<dbReference type="STRING" id="1406840.Q763_01520"/>
<dbReference type="eggNOG" id="ENOG5031117">
    <property type="taxonomic scope" value="Bacteria"/>
</dbReference>
<comment type="caution">
    <text evidence="1">The sequence shown here is derived from an EMBL/GenBank/DDBJ whole genome shotgun (WGS) entry which is preliminary data.</text>
</comment>
<protein>
    <submittedName>
        <fullName evidence="1">Uncharacterized protein</fullName>
    </submittedName>
</protein>
<dbReference type="AlphaFoldDB" id="A0A0A2LZ00"/>
<dbReference type="Proteomes" id="UP000030129">
    <property type="component" value="Unassembled WGS sequence"/>
</dbReference>
<sequence length="76" mass="8945">MPIFDKNTARIKLVILTKPGEKNITWYSLEKEKNKPEKTIIDGMLRRLQNSTYARIAQVLQFYDNKTKQLIAEYKG</sequence>
<gene>
    <name evidence="1" type="ORF">Q763_01520</name>
</gene>